<gene>
    <name evidence="1" type="ordered locus">RB6910</name>
</gene>
<dbReference type="KEGG" id="rba:RB6910"/>
<keyword evidence="2" id="KW-1185">Reference proteome</keyword>
<protein>
    <submittedName>
        <fullName evidence="1">Uncharacterized protein</fullName>
    </submittedName>
</protein>
<name>Q7UPI8_RHOBA</name>
<organism evidence="1 2">
    <name type="scientific">Rhodopirellula baltica (strain DSM 10527 / NCIMB 13988 / SH1)</name>
    <dbReference type="NCBI Taxonomy" id="243090"/>
    <lineage>
        <taxon>Bacteria</taxon>
        <taxon>Pseudomonadati</taxon>
        <taxon>Planctomycetota</taxon>
        <taxon>Planctomycetia</taxon>
        <taxon>Pirellulales</taxon>
        <taxon>Pirellulaceae</taxon>
        <taxon>Rhodopirellula</taxon>
    </lineage>
</organism>
<proteinExistence type="predicted"/>
<evidence type="ECO:0000313" key="1">
    <source>
        <dbReference type="EMBL" id="CAD75074.1"/>
    </source>
</evidence>
<dbReference type="EMBL" id="BX294145">
    <property type="protein sequence ID" value="CAD75074.1"/>
    <property type="molecule type" value="Genomic_DNA"/>
</dbReference>
<reference evidence="1 2" key="1">
    <citation type="journal article" date="2003" name="Proc. Natl. Acad. Sci. U.S.A.">
        <title>Complete genome sequence of the marine planctomycete Pirellula sp. strain 1.</title>
        <authorList>
            <person name="Gloeckner F.O."/>
            <person name="Kube M."/>
            <person name="Bauer M."/>
            <person name="Teeling H."/>
            <person name="Lombardot T."/>
            <person name="Ludwig W."/>
            <person name="Gade D."/>
            <person name="Beck A."/>
            <person name="Borzym K."/>
            <person name="Heitmann K."/>
            <person name="Rabus R."/>
            <person name="Schlesner H."/>
            <person name="Amann R."/>
            <person name="Reinhardt R."/>
        </authorList>
    </citation>
    <scope>NUCLEOTIDE SEQUENCE [LARGE SCALE GENOMIC DNA]</scope>
    <source>
        <strain evidence="2">DSM 10527 / NCIMB 13988 / SH1</strain>
    </source>
</reference>
<evidence type="ECO:0000313" key="2">
    <source>
        <dbReference type="Proteomes" id="UP000001025"/>
    </source>
</evidence>
<dbReference type="AlphaFoldDB" id="Q7UPI8"/>
<dbReference type="HOGENOM" id="CLU_3256983_0_0_0"/>
<sequence length="42" mass="4593">MSGRTCGPLSDIPYCGFVKIPCIRLRPDLTFGEKTYGTPSSQ</sequence>
<dbReference type="EnsemblBacteria" id="CAD75074">
    <property type="protein sequence ID" value="CAD75074"/>
    <property type="gene ID" value="RB6910"/>
</dbReference>
<dbReference type="Proteomes" id="UP000001025">
    <property type="component" value="Chromosome"/>
</dbReference>
<dbReference type="InParanoid" id="Q7UPI8"/>
<accession>Q7UPI8</accession>